<comment type="subcellular location">
    <subcellularLocation>
        <location evidence="1">Nucleus</location>
    </subcellularLocation>
</comment>
<dbReference type="SUPFAM" id="SSF57701">
    <property type="entry name" value="Zn2/Cys6 DNA-binding domain"/>
    <property type="match status" value="1"/>
</dbReference>
<dbReference type="InterPro" id="IPR001138">
    <property type="entry name" value="Zn2Cys6_DnaBD"/>
</dbReference>
<evidence type="ECO:0000256" key="4">
    <source>
        <dbReference type="ARBA" id="ARBA00023015"/>
    </source>
</evidence>
<dbReference type="PANTHER" id="PTHR31845:SF34">
    <property type="entry name" value="TRANSCRIPTIONAL ACTIVATOR OF PROTEASES PRTT"/>
    <property type="match status" value="1"/>
</dbReference>
<keyword evidence="3" id="KW-0862">Zinc</keyword>
<dbReference type="InterPro" id="IPR036864">
    <property type="entry name" value="Zn2-C6_fun-type_DNA-bd_sf"/>
</dbReference>
<evidence type="ECO:0000256" key="2">
    <source>
        <dbReference type="ARBA" id="ARBA00022723"/>
    </source>
</evidence>
<comment type="caution">
    <text evidence="13">The sequence shown here is derived from an EMBL/GenBank/DDBJ whole genome shotgun (WGS) entry which is preliminary data.</text>
</comment>
<gene>
    <name evidence="13" type="ORF">BKA59DRAFT_482705</name>
</gene>
<keyword evidence="2" id="KW-0479">Metal-binding</keyword>
<dbReference type="PANTHER" id="PTHR31845">
    <property type="entry name" value="FINGER DOMAIN PROTEIN, PUTATIVE-RELATED"/>
    <property type="match status" value="1"/>
</dbReference>
<protein>
    <recommendedName>
        <fullName evidence="9">Transcriptional activator of proteases prtT</fullName>
    </recommendedName>
    <alternativeName>
        <fullName evidence="10">Zn(2)-C6 zinc finger-containing protein prtT</fullName>
    </alternativeName>
</protein>
<dbReference type="InterPro" id="IPR051089">
    <property type="entry name" value="prtT"/>
</dbReference>
<dbReference type="GO" id="GO:0000976">
    <property type="term" value="F:transcription cis-regulatory region binding"/>
    <property type="evidence" value="ECO:0007669"/>
    <property type="project" value="TreeGrafter"/>
</dbReference>
<evidence type="ECO:0000256" key="1">
    <source>
        <dbReference type="ARBA" id="ARBA00004123"/>
    </source>
</evidence>
<proteinExistence type="inferred from homology"/>
<feature type="compositionally biased region" description="Polar residues" evidence="11">
    <location>
        <begin position="597"/>
        <end position="609"/>
    </location>
</feature>
<dbReference type="GO" id="GO:0008270">
    <property type="term" value="F:zinc ion binding"/>
    <property type="evidence" value="ECO:0007669"/>
    <property type="project" value="InterPro"/>
</dbReference>
<evidence type="ECO:0000256" key="9">
    <source>
        <dbReference type="ARBA" id="ARBA00041135"/>
    </source>
</evidence>
<sequence>MPGKRANESSAQDTPEAIEPTPAAPSENEPSKKRRRRILSCDPCRRLKCRCEIEYGSDTCSRCRNLRIPCLKSDSHDQSYGTHETSQQDLIKELHKKVMNLESSMQDMRAQMAKLQPQRGPVQRVEEQQTISPETSINDRVLTDEVEPADQHVHAAPAEVIRRVACQVTGDFRRAFYTKEDVVSTGMLSAVTADSLVKAFIRRRRHVLFINNETDLVTRGTLLHTSPFLHAVCCTHEMRYTHTNQTDALKHREVYEHTRGMLGQVMLGSPLHLEEITGVLINALFAGSPSCEAEYVDSWLLSGHCAQQAMLCIQFSDIHQRTNAGTSTTIDLRSMRLWANVCLVHLHWSATTGRPSILPGSYLSQCRNLLNFEQTTMRDAMLFAEVSLYCTLQQDTCGMPNFASDGDCEKFAPWKQKWGYLLELPTGLILNLSYYIANVILAKRSLDHIEARALNANTSVSPQTPYGSTAHLQDSSTKSLQDHIYELSFRVTVAFVAIPSSSSGDLPEFHSLCVAYSMLILCQYDELPSSIPREELSAALQEVKRRCNESNAYSVAVRFSVERAWERLRMDTASFESTGDVAQGTQFESHSGAVHNGNANKAAQNSMSGGQPGGDSGQLDNIDYFFNGGYLDILDIDNFLL</sequence>
<feature type="region of interest" description="Disordered" evidence="11">
    <location>
        <begin position="1"/>
        <end position="35"/>
    </location>
</feature>
<evidence type="ECO:0000256" key="6">
    <source>
        <dbReference type="ARBA" id="ARBA00023163"/>
    </source>
</evidence>
<evidence type="ECO:0000256" key="3">
    <source>
        <dbReference type="ARBA" id="ARBA00022833"/>
    </source>
</evidence>
<evidence type="ECO:0000256" key="8">
    <source>
        <dbReference type="ARBA" id="ARBA00038134"/>
    </source>
</evidence>
<feature type="region of interest" description="Disordered" evidence="11">
    <location>
        <begin position="116"/>
        <end position="135"/>
    </location>
</feature>
<feature type="domain" description="Zn(2)-C6 fungal-type" evidence="12">
    <location>
        <begin position="40"/>
        <end position="70"/>
    </location>
</feature>
<evidence type="ECO:0000259" key="12">
    <source>
        <dbReference type="PROSITE" id="PS00463"/>
    </source>
</evidence>
<keyword evidence="14" id="KW-1185">Reference proteome</keyword>
<dbReference type="GO" id="GO:0000981">
    <property type="term" value="F:DNA-binding transcription factor activity, RNA polymerase II-specific"/>
    <property type="evidence" value="ECO:0007669"/>
    <property type="project" value="InterPro"/>
</dbReference>
<name>A0A8K0W8Z1_9HYPO</name>
<organism evidence="13 14">
    <name type="scientific">Fusarium tricinctum</name>
    <dbReference type="NCBI Taxonomy" id="61284"/>
    <lineage>
        <taxon>Eukaryota</taxon>
        <taxon>Fungi</taxon>
        <taxon>Dikarya</taxon>
        <taxon>Ascomycota</taxon>
        <taxon>Pezizomycotina</taxon>
        <taxon>Sordariomycetes</taxon>
        <taxon>Hypocreomycetidae</taxon>
        <taxon>Hypocreales</taxon>
        <taxon>Nectriaceae</taxon>
        <taxon>Fusarium</taxon>
        <taxon>Fusarium tricinctum species complex</taxon>
    </lineage>
</organism>
<dbReference type="OrthoDB" id="2595934at2759"/>
<evidence type="ECO:0000313" key="14">
    <source>
        <dbReference type="Proteomes" id="UP000813427"/>
    </source>
</evidence>
<keyword evidence="4" id="KW-0805">Transcription regulation</keyword>
<feature type="compositionally biased region" description="Low complexity" evidence="11">
    <location>
        <begin position="14"/>
        <end position="25"/>
    </location>
</feature>
<dbReference type="Gene3D" id="4.10.240.10">
    <property type="entry name" value="Zn(2)-C6 fungal-type DNA-binding domain"/>
    <property type="match status" value="1"/>
</dbReference>
<dbReference type="PROSITE" id="PS00463">
    <property type="entry name" value="ZN2_CY6_FUNGAL_1"/>
    <property type="match status" value="1"/>
</dbReference>
<dbReference type="GO" id="GO:0005634">
    <property type="term" value="C:nucleus"/>
    <property type="evidence" value="ECO:0007669"/>
    <property type="project" value="UniProtKB-SubCell"/>
</dbReference>
<keyword evidence="6" id="KW-0804">Transcription</keyword>
<evidence type="ECO:0000256" key="10">
    <source>
        <dbReference type="ARBA" id="ARBA00042461"/>
    </source>
</evidence>
<dbReference type="AlphaFoldDB" id="A0A8K0W8Z1"/>
<accession>A0A8K0W8Z1</accession>
<evidence type="ECO:0000256" key="5">
    <source>
        <dbReference type="ARBA" id="ARBA00023125"/>
    </source>
</evidence>
<dbReference type="EMBL" id="JAGPXF010000006">
    <property type="protein sequence ID" value="KAH7238625.1"/>
    <property type="molecule type" value="Genomic_DNA"/>
</dbReference>
<dbReference type="Proteomes" id="UP000813427">
    <property type="component" value="Unassembled WGS sequence"/>
</dbReference>
<evidence type="ECO:0000256" key="7">
    <source>
        <dbReference type="ARBA" id="ARBA00023242"/>
    </source>
</evidence>
<keyword evidence="7" id="KW-0539">Nucleus</keyword>
<comment type="similarity">
    <text evidence="8">Belongs to the prtT family.</text>
</comment>
<evidence type="ECO:0000256" key="11">
    <source>
        <dbReference type="SAM" id="MobiDB-lite"/>
    </source>
</evidence>
<keyword evidence="5" id="KW-0238">DNA-binding</keyword>
<evidence type="ECO:0000313" key="13">
    <source>
        <dbReference type="EMBL" id="KAH7238625.1"/>
    </source>
</evidence>
<feature type="region of interest" description="Disordered" evidence="11">
    <location>
        <begin position="590"/>
        <end position="614"/>
    </location>
</feature>
<dbReference type="CDD" id="cd00067">
    <property type="entry name" value="GAL4"/>
    <property type="match status" value="1"/>
</dbReference>
<reference evidence="13" key="1">
    <citation type="journal article" date="2021" name="Nat. Commun.">
        <title>Genetic determinants of endophytism in the Arabidopsis root mycobiome.</title>
        <authorList>
            <person name="Mesny F."/>
            <person name="Miyauchi S."/>
            <person name="Thiergart T."/>
            <person name="Pickel B."/>
            <person name="Atanasova L."/>
            <person name="Karlsson M."/>
            <person name="Huettel B."/>
            <person name="Barry K.W."/>
            <person name="Haridas S."/>
            <person name="Chen C."/>
            <person name="Bauer D."/>
            <person name="Andreopoulos W."/>
            <person name="Pangilinan J."/>
            <person name="LaButti K."/>
            <person name="Riley R."/>
            <person name="Lipzen A."/>
            <person name="Clum A."/>
            <person name="Drula E."/>
            <person name="Henrissat B."/>
            <person name="Kohler A."/>
            <person name="Grigoriev I.V."/>
            <person name="Martin F.M."/>
            <person name="Hacquard S."/>
        </authorList>
    </citation>
    <scope>NUCLEOTIDE SEQUENCE</scope>
    <source>
        <strain evidence="13">MPI-SDFR-AT-0068</strain>
    </source>
</reference>